<sequence>MPAPPTKGQKQFCRKMATLPIACIYKLDVASQTSSLKNFCKFMCKLFCMGVFPYLKPMPHMGNAAGI</sequence>
<organism evidence="1 2">
    <name type="scientific">Xenopus laevis</name>
    <name type="common">African clawed frog</name>
    <dbReference type="NCBI Taxonomy" id="8355"/>
    <lineage>
        <taxon>Eukaryota</taxon>
        <taxon>Metazoa</taxon>
        <taxon>Chordata</taxon>
        <taxon>Craniata</taxon>
        <taxon>Vertebrata</taxon>
        <taxon>Euteleostomi</taxon>
        <taxon>Amphibia</taxon>
        <taxon>Batrachia</taxon>
        <taxon>Anura</taxon>
        <taxon>Pipoidea</taxon>
        <taxon>Pipidae</taxon>
        <taxon>Xenopodinae</taxon>
        <taxon>Xenopus</taxon>
        <taxon>Xenopus</taxon>
    </lineage>
</organism>
<evidence type="ECO:0000313" key="1">
    <source>
        <dbReference type="EMBL" id="OCT85590.1"/>
    </source>
</evidence>
<dbReference type="AlphaFoldDB" id="A0A974D7K3"/>
<reference evidence="2" key="1">
    <citation type="journal article" date="2016" name="Nature">
        <title>Genome evolution in the allotetraploid frog Xenopus laevis.</title>
        <authorList>
            <person name="Session A.M."/>
            <person name="Uno Y."/>
            <person name="Kwon T."/>
            <person name="Chapman J.A."/>
            <person name="Toyoda A."/>
            <person name="Takahashi S."/>
            <person name="Fukui A."/>
            <person name="Hikosaka A."/>
            <person name="Suzuki A."/>
            <person name="Kondo M."/>
            <person name="van Heeringen S.J."/>
            <person name="Quigley I."/>
            <person name="Heinz S."/>
            <person name="Ogino H."/>
            <person name="Ochi H."/>
            <person name="Hellsten U."/>
            <person name="Lyons J.B."/>
            <person name="Simakov O."/>
            <person name="Putnam N."/>
            <person name="Stites J."/>
            <person name="Kuroki Y."/>
            <person name="Tanaka T."/>
            <person name="Michiue T."/>
            <person name="Watanabe M."/>
            <person name="Bogdanovic O."/>
            <person name="Lister R."/>
            <person name="Georgiou G."/>
            <person name="Paranjpe S.S."/>
            <person name="van Kruijsbergen I."/>
            <person name="Shu S."/>
            <person name="Carlson J."/>
            <person name="Kinoshita T."/>
            <person name="Ohta Y."/>
            <person name="Mawaribuchi S."/>
            <person name="Jenkins J."/>
            <person name="Grimwood J."/>
            <person name="Schmutz J."/>
            <person name="Mitros T."/>
            <person name="Mozaffari S.V."/>
            <person name="Suzuki Y."/>
            <person name="Haramoto Y."/>
            <person name="Yamamoto T.S."/>
            <person name="Takagi C."/>
            <person name="Heald R."/>
            <person name="Miller K."/>
            <person name="Haudenschild C."/>
            <person name="Kitzman J."/>
            <person name="Nakayama T."/>
            <person name="Izutsu Y."/>
            <person name="Robert J."/>
            <person name="Fortriede J."/>
            <person name="Burns K."/>
            <person name="Lotay V."/>
            <person name="Karimi K."/>
            <person name="Yasuoka Y."/>
            <person name="Dichmann D.S."/>
            <person name="Flajnik M.F."/>
            <person name="Houston D.W."/>
            <person name="Shendure J."/>
            <person name="DuPasquier L."/>
            <person name="Vize P.D."/>
            <person name="Zorn A.M."/>
            <person name="Ito M."/>
            <person name="Marcotte E.M."/>
            <person name="Wallingford J.B."/>
            <person name="Ito Y."/>
            <person name="Asashima M."/>
            <person name="Ueno N."/>
            <person name="Matsuda Y."/>
            <person name="Veenstra G.J."/>
            <person name="Fujiyama A."/>
            <person name="Harland R.M."/>
            <person name="Taira M."/>
            <person name="Rokhsar D.S."/>
        </authorList>
    </citation>
    <scope>NUCLEOTIDE SEQUENCE [LARGE SCALE GENOMIC DNA]</scope>
    <source>
        <strain evidence="2">J</strain>
    </source>
</reference>
<name>A0A974D7K3_XENLA</name>
<gene>
    <name evidence="1" type="ORF">XELAEV_18023761mg</name>
</gene>
<protein>
    <submittedName>
        <fullName evidence="1">Uncharacterized protein</fullName>
    </submittedName>
</protein>
<dbReference type="EMBL" id="CM004472">
    <property type="protein sequence ID" value="OCT85590.1"/>
    <property type="molecule type" value="Genomic_DNA"/>
</dbReference>
<dbReference type="Proteomes" id="UP000694892">
    <property type="component" value="Chromosome 4L"/>
</dbReference>
<evidence type="ECO:0000313" key="2">
    <source>
        <dbReference type="Proteomes" id="UP000694892"/>
    </source>
</evidence>
<proteinExistence type="predicted"/>
<accession>A0A974D7K3</accession>